<evidence type="ECO:0000256" key="5">
    <source>
        <dbReference type="ARBA" id="ARBA00022776"/>
    </source>
</evidence>
<name>A0A4W3HVT1_CALMI</name>
<protein>
    <submittedName>
        <fullName evidence="11">Non-SMC condensin I complex, subunit G</fullName>
    </submittedName>
</protein>
<feature type="coiled-coil region" evidence="8">
    <location>
        <begin position="519"/>
        <end position="546"/>
    </location>
</feature>
<dbReference type="Ensembl" id="ENSCMIT00000020835.1">
    <property type="protein sequence ID" value="ENSCMIP00000020461.1"/>
    <property type="gene ID" value="ENSCMIG00000009338.1"/>
</dbReference>
<feature type="compositionally biased region" description="Basic and acidic residues" evidence="9">
    <location>
        <begin position="952"/>
        <end position="962"/>
    </location>
</feature>
<dbReference type="Gene3D" id="1.25.10.10">
    <property type="entry name" value="Leucine-rich Repeat Variant"/>
    <property type="match status" value="2"/>
</dbReference>
<gene>
    <name evidence="11" type="primary">ncapg</name>
</gene>
<dbReference type="InterPro" id="IPR025977">
    <property type="entry name" value="Cnd3_C"/>
</dbReference>
<feature type="region of interest" description="Disordered" evidence="9">
    <location>
        <begin position="927"/>
        <end position="1006"/>
    </location>
</feature>
<keyword evidence="7" id="KW-0131">Cell cycle</keyword>
<dbReference type="STRING" id="7868.ENSCMIP00000020461"/>
<dbReference type="GO" id="GO:0005737">
    <property type="term" value="C:cytoplasm"/>
    <property type="evidence" value="ECO:0007669"/>
    <property type="project" value="TreeGrafter"/>
</dbReference>
<evidence type="ECO:0000256" key="8">
    <source>
        <dbReference type="SAM" id="Coils"/>
    </source>
</evidence>
<feature type="domain" description="Nuclear condensin complex subunit 3 C-terminal" evidence="10">
    <location>
        <begin position="560"/>
        <end position="870"/>
    </location>
</feature>
<sequence>MEKPKKQLQIRQAFEMAQKGHQNLAKLAAGLKKTYDQLQEEDKSGFQEEFANLLKYPMIVYRREPAVERVIEFVAKFTTSLEQVDEENDDQEEGPFMSFIFNFLLESHEACSHSVRFRACQLINKLLVSMAENAQIDDELYDRIYEAMLIRLKDKFPNVRIQAVLAMARLQDPSDNDCPVINAYMHLIECDTNPEVRRAVLSCIGPSAKTLPKIIGRTMDVKENVRKLAYQILAEKIHIKAFSIAQRVKLLEQGLNDRSDAVKEIVQKKLLQAWLHSMEGNVLDLLHRLDVENCVDVAVSVLNATFALSSIKDLAENCHKLDNRKVISAENLTCENALYWRCLCQFMKSKGDEGEEALEKLLPEAAIYAAYLLRYLKNLPVLMESQRVNFERIEELMKNEFISQQLIILVGCLDTSEEGGRKWLLSMLQEILVLPNTPNSLVALLIEQLLLIQKDEDRRIRLVAEIISDVREPIVSVDVPINADEQRKRQVKLADVKVQLIEAKQALEESIACQDFTRASELKKNIEELENRKMELVKEAEQPEIKEVRIEKDDPETMLKCLTICCGLLKQMAITKGINSTMNGIAESLILPGIANINPAVRNMAVLCLGSSALQNKEFAVQHLPLLLQIAQLDEAKVKISALEAVFDILQVFGIEAFKPRNDKLQETPSEELENENEKSKAEEGVEEESKEPEVETDTVNSILTLLTGYLDSETTDLRTVAAEGLAKMLFAGRLVSPKLLSRLILLWYNPVTEEDTRLRHCLGVFFPLYAYAKRTNQECFLEAFLPTLRTLFYAPASSPLADVNAVNVAELLVDLMRSNPVNSQDKQIQDYQEFTLHDSLAVKICMEVLKDPNSPDIRTLVKTLSCLELSVGTSPCTQHLRILLDQIIEEIKDKVSQRVIEKVKNCLNGGSREMEKRKCDTAVKQANHNAEENSPITLNSDVSEVQSNETGKGKAAKELSKSTKKGRGKPSTTKTVTKSRRTRRAAGSLDDSDARDFVTPTSEVVKRPSRRAKTVALEKTKMNLSELLNKEAN</sequence>
<feature type="region of interest" description="Disordered" evidence="9">
    <location>
        <begin position="664"/>
        <end position="694"/>
    </location>
</feature>
<keyword evidence="3" id="KW-0158">Chromosome</keyword>
<comment type="similarity">
    <text evidence="2">Belongs to the CND3 (condensin subunit 3) family.</text>
</comment>
<dbReference type="PANTHER" id="PTHR14418">
    <property type="entry name" value="CONDENSIN COMPLEX SUBUNIT 3-RELATED"/>
    <property type="match status" value="1"/>
</dbReference>
<feature type="compositionally biased region" description="Polar residues" evidence="9">
    <location>
        <begin position="927"/>
        <end position="951"/>
    </location>
</feature>
<evidence type="ECO:0000256" key="3">
    <source>
        <dbReference type="ARBA" id="ARBA00022454"/>
    </source>
</evidence>
<evidence type="ECO:0000313" key="11">
    <source>
        <dbReference type="Ensembl" id="ENSCMIP00000020461.1"/>
    </source>
</evidence>
<evidence type="ECO:0000259" key="10">
    <source>
        <dbReference type="Pfam" id="PF12719"/>
    </source>
</evidence>
<dbReference type="InterPro" id="IPR016024">
    <property type="entry name" value="ARM-type_fold"/>
</dbReference>
<evidence type="ECO:0000256" key="9">
    <source>
        <dbReference type="SAM" id="MobiDB-lite"/>
    </source>
</evidence>
<dbReference type="OrthoDB" id="27187at2759"/>
<reference evidence="11" key="5">
    <citation type="submission" date="2025-09" db="UniProtKB">
        <authorList>
            <consortium name="Ensembl"/>
        </authorList>
    </citation>
    <scope>IDENTIFICATION</scope>
</reference>
<evidence type="ECO:0000256" key="1">
    <source>
        <dbReference type="ARBA" id="ARBA00004286"/>
    </source>
</evidence>
<dbReference type="InParanoid" id="A0A4W3HVT1"/>
<dbReference type="FunCoup" id="A0A4W3HVT1">
    <property type="interactions" value="419"/>
</dbReference>
<dbReference type="GO" id="GO:0000793">
    <property type="term" value="C:condensed chromosome"/>
    <property type="evidence" value="ECO:0007669"/>
    <property type="project" value="TreeGrafter"/>
</dbReference>
<dbReference type="Proteomes" id="UP000314986">
    <property type="component" value="Unassembled WGS sequence"/>
</dbReference>
<proteinExistence type="inferred from homology"/>
<keyword evidence="12" id="KW-1185">Reference proteome</keyword>
<feature type="compositionally biased region" description="Acidic residues" evidence="9">
    <location>
        <begin position="685"/>
        <end position="694"/>
    </location>
</feature>
<dbReference type="GeneTree" id="ENSGT00390000001577"/>
<accession>A0A4W3HVT1</accession>
<dbReference type="GeneID" id="103175810"/>
<evidence type="ECO:0000256" key="2">
    <source>
        <dbReference type="ARBA" id="ARBA00006533"/>
    </source>
</evidence>
<keyword evidence="5" id="KW-0498">Mitosis</keyword>
<keyword evidence="4" id="KW-0132">Cell division</keyword>
<evidence type="ECO:0000256" key="6">
    <source>
        <dbReference type="ARBA" id="ARBA00023067"/>
    </source>
</evidence>
<reference evidence="11" key="4">
    <citation type="submission" date="2025-08" db="UniProtKB">
        <authorList>
            <consortium name="Ensembl"/>
        </authorList>
    </citation>
    <scope>IDENTIFICATION</scope>
</reference>
<dbReference type="SUPFAM" id="SSF48371">
    <property type="entry name" value="ARM repeat"/>
    <property type="match status" value="1"/>
</dbReference>
<keyword evidence="8" id="KW-0175">Coiled coil</keyword>
<dbReference type="GO" id="GO:0051301">
    <property type="term" value="P:cell division"/>
    <property type="evidence" value="ECO:0007669"/>
    <property type="project" value="UniProtKB-KW"/>
</dbReference>
<dbReference type="AlphaFoldDB" id="A0A4W3HVT1"/>
<dbReference type="KEGG" id="cmk:103175810"/>
<reference evidence="12" key="2">
    <citation type="journal article" date="2007" name="PLoS Biol.">
        <title>Survey sequencing and comparative analysis of the elephant shark (Callorhinchus milii) genome.</title>
        <authorList>
            <person name="Venkatesh B."/>
            <person name="Kirkness E.F."/>
            <person name="Loh Y.H."/>
            <person name="Halpern A.L."/>
            <person name="Lee A.P."/>
            <person name="Johnson J."/>
            <person name="Dandona N."/>
            <person name="Viswanathan L.D."/>
            <person name="Tay A."/>
            <person name="Venter J.C."/>
            <person name="Strausberg R.L."/>
            <person name="Brenner S."/>
        </authorList>
    </citation>
    <scope>NUCLEOTIDE SEQUENCE [LARGE SCALE GENOMIC DNA]</scope>
</reference>
<dbReference type="OMA" id="FRATQIT"/>
<evidence type="ECO:0000313" key="12">
    <source>
        <dbReference type="Proteomes" id="UP000314986"/>
    </source>
</evidence>
<dbReference type="InterPro" id="IPR027165">
    <property type="entry name" value="CND3"/>
</dbReference>
<dbReference type="RefSeq" id="XP_007887219.1">
    <property type="nucleotide sequence ID" value="XM_007889028.2"/>
</dbReference>
<dbReference type="InterPro" id="IPR011989">
    <property type="entry name" value="ARM-like"/>
</dbReference>
<dbReference type="GO" id="GO:0007076">
    <property type="term" value="P:mitotic chromosome condensation"/>
    <property type="evidence" value="ECO:0007669"/>
    <property type="project" value="InterPro"/>
</dbReference>
<keyword evidence="6" id="KW-0226">DNA condensation</keyword>
<evidence type="ECO:0000256" key="7">
    <source>
        <dbReference type="ARBA" id="ARBA00023306"/>
    </source>
</evidence>
<evidence type="ECO:0000256" key="4">
    <source>
        <dbReference type="ARBA" id="ARBA00022618"/>
    </source>
</evidence>
<dbReference type="Pfam" id="PF12719">
    <property type="entry name" value="Cnd3"/>
    <property type="match status" value="1"/>
</dbReference>
<reference evidence="12" key="3">
    <citation type="journal article" date="2014" name="Nature">
        <title>Elephant shark genome provides unique insights into gnathostome evolution.</title>
        <authorList>
            <consortium name="International Elephant Shark Genome Sequencing Consortium"/>
            <person name="Venkatesh B."/>
            <person name="Lee A.P."/>
            <person name="Ravi V."/>
            <person name="Maurya A.K."/>
            <person name="Lian M.M."/>
            <person name="Swann J.B."/>
            <person name="Ohta Y."/>
            <person name="Flajnik M.F."/>
            <person name="Sutoh Y."/>
            <person name="Kasahara M."/>
            <person name="Hoon S."/>
            <person name="Gangu V."/>
            <person name="Roy S.W."/>
            <person name="Irimia M."/>
            <person name="Korzh V."/>
            <person name="Kondrychyn I."/>
            <person name="Lim Z.W."/>
            <person name="Tay B.H."/>
            <person name="Tohari S."/>
            <person name="Kong K.W."/>
            <person name="Ho S."/>
            <person name="Lorente-Galdos B."/>
            <person name="Quilez J."/>
            <person name="Marques-Bonet T."/>
            <person name="Raney B.J."/>
            <person name="Ingham P.W."/>
            <person name="Tay A."/>
            <person name="Hillier L.W."/>
            <person name="Minx P."/>
            <person name="Boehm T."/>
            <person name="Wilson R.K."/>
            <person name="Brenner S."/>
            <person name="Warren W.C."/>
        </authorList>
    </citation>
    <scope>NUCLEOTIDE SEQUENCE [LARGE SCALE GENOMIC DNA]</scope>
</reference>
<dbReference type="CTD" id="64151"/>
<comment type="subcellular location">
    <subcellularLocation>
        <location evidence="1">Chromosome</location>
    </subcellularLocation>
</comment>
<dbReference type="FunFam" id="1.25.10.10:FF:000461">
    <property type="entry name" value="Non-SMC condensin I complex, subunit G"/>
    <property type="match status" value="1"/>
</dbReference>
<organism evidence="11 12">
    <name type="scientific">Callorhinchus milii</name>
    <name type="common">Ghost shark</name>
    <dbReference type="NCBI Taxonomy" id="7868"/>
    <lineage>
        <taxon>Eukaryota</taxon>
        <taxon>Metazoa</taxon>
        <taxon>Chordata</taxon>
        <taxon>Craniata</taxon>
        <taxon>Vertebrata</taxon>
        <taxon>Chondrichthyes</taxon>
        <taxon>Holocephali</taxon>
        <taxon>Chimaeriformes</taxon>
        <taxon>Callorhinchidae</taxon>
        <taxon>Callorhinchus</taxon>
    </lineage>
</organism>
<dbReference type="PANTHER" id="PTHR14418:SF5">
    <property type="entry name" value="CONDENSIN COMPLEX SUBUNIT 3"/>
    <property type="match status" value="1"/>
</dbReference>
<dbReference type="GO" id="GO:0000796">
    <property type="term" value="C:condensin complex"/>
    <property type="evidence" value="ECO:0007669"/>
    <property type="project" value="InterPro"/>
</dbReference>
<reference evidence="12" key="1">
    <citation type="journal article" date="2006" name="Science">
        <title>Ancient noncoding elements conserved in the human genome.</title>
        <authorList>
            <person name="Venkatesh B."/>
            <person name="Kirkness E.F."/>
            <person name="Loh Y.H."/>
            <person name="Halpern A.L."/>
            <person name="Lee A.P."/>
            <person name="Johnson J."/>
            <person name="Dandona N."/>
            <person name="Viswanathan L.D."/>
            <person name="Tay A."/>
            <person name="Venter J.C."/>
            <person name="Strausberg R.L."/>
            <person name="Brenner S."/>
        </authorList>
    </citation>
    <scope>NUCLEOTIDE SEQUENCE [LARGE SCALE GENOMIC DNA]</scope>
</reference>